<dbReference type="EMBL" id="JAVRHY010000002">
    <property type="protein sequence ID" value="MDT0617419.1"/>
    <property type="molecule type" value="Genomic_DNA"/>
</dbReference>
<keyword evidence="4" id="KW-0676">Redox-active center</keyword>
<dbReference type="InterPro" id="IPR013766">
    <property type="entry name" value="Thioredoxin_domain"/>
</dbReference>
<dbReference type="InterPro" id="IPR013740">
    <property type="entry name" value="Redoxin"/>
</dbReference>
<comment type="subcellular location">
    <subcellularLocation>
        <location evidence="1">Cell envelope</location>
    </subcellularLocation>
</comment>
<keyword evidence="3" id="KW-1015">Disulfide bond</keyword>
<evidence type="ECO:0000259" key="6">
    <source>
        <dbReference type="PROSITE" id="PS51352"/>
    </source>
</evidence>
<dbReference type="RefSeq" id="WP_311657183.1">
    <property type="nucleotide sequence ID" value="NZ_JAVRHY010000002.1"/>
</dbReference>
<feature type="transmembrane region" description="Helical" evidence="5">
    <location>
        <begin position="113"/>
        <end position="131"/>
    </location>
</feature>
<dbReference type="InterPro" id="IPR001640">
    <property type="entry name" value="Lgt"/>
</dbReference>
<dbReference type="PANTHER" id="PTHR42852:SF6">
    <property type="entry name" value="THIOL:DISULFIDE INTERCHANGE PROTEIN DSBE"/>
    <property type="match status" value="1"/>
</dbReference>
<feature type="transmembrane region" description="Helical" evidence="5">
    <location>
        <begin position="45"/>
        <end position="63"/>
    </location>
</feature>
<evidence type="ECO:0000256" key="3">
    <source>
        <dbReference type="ARBA" id="ARBA00023157"/>
    </source>
</evidence>
<keyword evidence="5" id="KW-0812">Transmembrane</keyword>
<evidence type="ECO:0000256" key="4">
    <source>
        <dbReference type="ARBA" id="ARBA00023284"/>
    </source>
</evidence>
<dbReference type="Gene3D" id="3.40.30.10">
    <property type="entry name" value="Glutaredoxin"/>
    <property type="match status" value="1"/>
</dbReference>
<evidence type="ECO:0000256" key="5">
    <source>
        <dbReference type="SAM" id="Phobius"/>
    </source>
</evidence>
<organism evidence="7 8">
    <name type="scientific">Spectribacter acetivorans</name>
    <dbReference type="NCBI Taxonomy" id="3075603"/>
    <lineage>
        <taxon>Bacteria</taxon>
        <taxon>Pseudomonadati</taxon>
        <taxon>Pseudomonadota</taxon>
        <taxon>Gammaproteobacteria</taxon>
        <taxon>Salinisphaerales</taxon>
        <taxon>Salinisphaeraceae</taxon>
        <taxon>Spectribacter</taxon>
    </lineage>
</organism>
<dbReference type="CDD" id="cd02966">
    <property type="entry name" value="TlpA_like_family"/>
    <property type="match status" value="1"/>
</dbReference>
<keyword evidence="5" id="KW-1133">Transmembrane helix</keyword>
<dbReference type="Pfam" id="PF01790">
    <property type="entry name" value="LGT"/>
    <property type="match status" value="1"/>
</dbReference>
<keyword evidence="2" id="KW-0201">Cytochrome c-type biogenesis</keyword>
<keyword evidence="5" id="KW-0472">Membrane</keyword>
<dbReference type="InterPro" id="IPR036249">
    <property type="entry name" value="Thioredoxin-like_sf"/>
</dbReference>
<name>A0ABU3B4N5_9GAMM</name>
<dbReference type="SUPFAM" id="SSF52833">
    <property type="entry name" value="Thioredoxin-like"/>
    <property type="match status" value="1"/>
</dbReference>
<evidence type="ECO:0000313" key="8">
    <source>
        <dbReference type="Proteomes" id="UP001259982"/>
    </source>
</evidence>
<feature type="transmembrane region" description="Helical" evidence="5">
    <location>
        <begin position="16"/>
        <end position="33"/>
    </location>
</feature>
<accession>A0ABU3B4N5</accession>
<feature type="transmembrane region" description="Helical" evidence="5">
    <location>
        <begin position="83"/>
        <end position="101"/>
    </location>
</feature>
<proteinExistence type="predicted"/>
<gene>
    <name evidence="7" type="ORF">RM531_02950</name>
</gene>
<feature type="domain" description="Thioredoxin" evidence="6">
    <location>
        <begin position="132"/>
        <end position="269"/>
    </location>
</feature>
<evidence type="ECO:0000256" key="1">
    <source>
        <dbReference type="ARBA" id="ARBA00004196"/>
    </source>
</evidence>
<dbReference type="PROSITE" id="PS51352">
    <property type="entry name" value="THIOREDOXIN_2"/>
    <property type="match status" value="1"/>
</dbReference>
<dbReference type="PROSITE" id="PS00194">
    <property type="entry name" value="THIOREDOXIN_1"/>
    <property type="match status" value="1"/>
</dbReference>
<dbReference type="Pfam" id="PF08534">
    <property type="entry name" value="Redoxin"/>
    <property type="match status" value="1"/>
</dbReference>
<dbReference type="Proteomes" id="UP001259982">
    <property type="component" value="Unassembled WGS sequence"/>
</dbReference>
<evidence type="ECO:0000313" key="7">
    <source>
        <dbReference type="EMBL" id="MDT0617419.1"/>
    </source>
</evidence>
<protein>
    <submittedName>
        <fullName evidence="7">TlpA disulfide reductase family protein</fullName>
    </submittedName>
</protein>
<sequence>MQTIALGPLSIPLDRLLLMLGFAGALVVGRLLSSSRQSPSANDRLWLLLIAGVIGARVGFVARHWSLYASRPLEILYIWDGGFWWPGAATVVIALVAVYLIREPGNRRALASALLAGGLIWLGGTGLTAWLTPRAAMLPPVEMQQLNGSTVVLTDITPGPRVINLWATWCGPCRREMPVLEAAANRHHDIAFVFANQRESAATVQAYLEAQSLDLDNVVLDASGRLGQALGSGMLPTTLFVDRAGRIVDWHLGELTTVTLAAGVEQLHRTATPERGTPTN</sequence>
<keyword evidence="8" id="KW-1185">Reference proteome</keyword>
<dbReference type="InterPro" id="IPR017937">
    <property type="entry name" value="Thioredoxin_CS"/>
</dbReference>
<comment type="caution">
    <text evidence="7">The sequence shown here is derived from an EMBL/GenBank/DDBJ whole genome shotgun (WGS) entry which is preliminary data.</text>
</comment>
<dbReference type="InterPro" id="IPR050553">
    <property type="entry name" value="Thioredoxin_ResA/DsbE_sf"/>
</dbReference>
<reference evidence="7 8" key="1">
    <citation type="submission" date="2023-09" db="EMBL/GenBank/DDBJ databases">
        <authorList>
            <person name="Rey-Velasco X."/>
        </authorList>
    </citation>
    <scope>NUCLEOTIDE SEQUENCE [LARGE SCALE GENOMIC DNA]</scope>
    <source>
        <strain evidence="7 8">P385</strain>
    </source>
</reference>
<evidence type="ECO:0000256" key="2">
    <source>
        <dbReference type="ARBA" id="ARBA00022748"/>
    </source>
</evidence>
<dbReference type="PANTHER" id="PTHR42852">
    <property type="entry name" value="THIOL:DISULFIDE INTERCHANGE PROTEIN DSBE"/>
    <property type="match status" value="1"/>
</dbReference>